<name>A0A561QHC7_9HYPH</name>
<keyword evidence="2" id="KW-1185">Reference proteome</keyword>
<reference evidence="1 2" key="1">
    <citation type="submission" date="2019-06" db="EMBL/GenBank/DDBJ databases">
        <title>Sorghum-associated microbial communities from plants grown in Nebraska, USA.</title>
        <authorList>
            <person name="Schachtman D."/>
        </authorList>
    </citation>
    <scope>NUCLEOTIDE SEQUENCE [LARGE SCALE GENOMIC DNA]</scope>
    <source>
        <strain evidence="1 2">1225</strain>
    </source>
</reference>
<proteinExistence type="predicted"/>
<protein>
    <submittedName>
        <fullName evidence="1">Uncharacterized protein</fullName>
    </submittedName>
</protein>
<accession>A0A561QHC7</accession>
<evidence type="ECO:0000313" key="1">
    <source>
        <dbReference type="EMBL" id="TWF49793.1"/>
    </source>
</evidence>
<evidence type="ECO:0000313" key="2">
    <source>
        <dbReference type="Proteomes" id="UP000320653"/>
    </source>
</evidence>
<dbReference type="OrthoDB" id="8420288at2"/>
<dbReference type="Proteomes" id="UP000320653">
    <property type="component" value="Unassembled WGS sequence"/>
</dbReference>
<dbReference type="EMBL" id="VIWP01000007">
    <property type="protein sequence ID" value="TWF49793.1"/>
    <property type="molecule type" value="Genomic_DNA"/>
</dbReference>
<gene>
    <name evidence="1" type="ORF">FHW37_107160</name>
</gene>
<dbReference type="AlphaFoldDB" id="A0A561QHC7"/>
<sequence length="285" mass="29830">MSVKTETALQILMQAGDSGEPKAADPGGALLAMAPKVSEAEVESPALPMDYEIAFRTAEMLAVPFLVCGLRKCRRQTMCGFHYGKILMPRCLPNLAPSMADDYLALYDCARQIAADSAGPGFLAAAADPLSQELQDAAVEIVRDTIRDPLRKKRFDAFCRGRENPPAAQTVRAVVADPESAGAGILAPGVLEPGILAAGSTEAQGALPENDLFGPAIADSAAARGAKAVATAAVPALMPEADRDRDGDDVAEWEARIAALCGSIRQASDEGPAVRFFDGAFACIR</sequence>
<organism evidence="1 2">
    <name type="scientific">Neorhizobium alkalisoli</name>
    <dbReference type="NCBI Taxonomy" id="528178"/>
    <lineage>
        <taxon>Bacteria</taxon>
        <taxon>Pseudomonadati</taxon>
        <taxon>Pseudomonadota</taxon>
        <taxon>Alphaproteobacteria</taxon>
        <taxon>Hyphomicrobiales</taxon>
        <taxon>Rhizobiaceae</taxon>
        <taxon>Rhizobium/Agrobacterium group</taxon>
        <taxon>Neorhizobium</taxon>
    </lineage>
</organism>
<dbReference type="RefSeq" id="WP_145641064.1">
    <property type="nucleotide sequence ID" value="NZ_VIWP01000007.1"/>
</dbReference>
<comment type="caution">
    <text evidence="1">The sequence shown here is derived from an EMBL/GenBank/DDBJ whole genome shotgun (WGS) entry which is preliminary data.</text>
</comment>